<evidence type="ECO:0000256" key="1">
    <source>
        <dbReference type="SAM" id="Phobius"/>
    </source>
</evidence>
<dbReference type="Pfam" id="PF09980">
    <property type="entry name" value="DUF2214"/>
    <property type="match status" value="1"/>
</dbReference>
<feature type="transmembrane region" description="Helical" evidence="1">
    <location>
        <begin position="131"/>
        <end position="149"/>
    </location>
</feature>
<dbReference type="InParanoid" id="A0A1B1ANH1"/>
<dbReference type="InterPro" id="IPR018706">
    <property type="entry name" value="DUF2214_membrane"/>
</dbReference>
<dbReference type="KEGG" id="cbot:ATE48_16175"/>
<feature type="transmembrane region" description="Helical" evidence="1">
    <location>
        <begin position="6"/>
        <end position="28"/>
    </location>
</feature>
<feature type="transmembrane region" description="Helical" evidence="1">
    <location>
        <begin position="77"/>
        <end position="95"/>
    </location>
</feature>
<evidence type="ECO:0000313" key="3">
    <source>
        <dbReference type="Proteomes" id="UP000092498"/>
    </source>
</evidence>
<sequence length="150" mass="16111">MLHDAALSYLHFIFALILVAALAAEAFMLRLPVDGRVARLLLRIDLFYGVSAVGVIAAGLARVFWGAKGAEFYGAQPFFWAKLAAFAVIGIISIAPTRKFIGWVRQAGKDAAFAVAEAEVKGVRRLVMIEVHLLALVPLFAALMARGIGS</sequence>
<evidence type="ECO:0008006" key="4">
    <source>
        <dbReference type="Google" id="ProtNLM"/>
    </source>
</evidence>
<dbReference type="Proteomes" id="UP000092498">
    <property type="component" value="Chromosome"/>
</dbReference>
<organism evidence="2 3">
    <name type="scientific">Candidatus Viadribacter manganicus</name>
    <dbReference type="NCBI Taxonomy" id="1759059"/>
    <lineage>
        <taxon>Bacteria</taxon>
        <taxon>Pseudomonadati</taxon>
        <taxon>Pseudomonadota</taxon>
        <taxon>Alphaproteobacteria</taxon>
        <taxon>Hyphomonadales</taxon>
        <taxon>Hyphomonadaceae</taxon>
        <taxon>Candidatus Viadribacter</taxon>
    </lineage>
</organism>
<reference evidence="2 3" key="1">
    <citation type="submission" date="2015-11" db="EMBL/GenBank/DDBJ databases">
        <title>Whole-Genome Sequence of Candidatus Oderbacter manganicum from the National Park Lower Oder Valley, Germany.</title>
        <authorList>
            <person name="Braun B."/>
            <person name="Liere K."/>
            <person name="Szewzyk U."/>
        </authorList>
    </citation>
    <scope>NUCLEOTIDE SEQUENCE [LARGE SCALE GENOMIC DNA]</scope>
    <source>
        <strain evidence="2 3">OTSz_A_272</strain>
    </source>
</reference>
<accession>A0A1B1ANH1</accession>
<name>A0A1B1ANH1_9PROT</name>
<dbReference type="STRING" id="1759059.ATE48_16175"/>
<keyword evidence="1" id="KW-1133">Transmembrane helix</keyword>
<dbReference type="AlphaFoldDB" id="A0A1B1ANH1"/>
<keyword evidence="3" id="KW-1185">Reference proteome</keyword>
<proteinExistence type="predicted"/>
<protein>
    <recommendedName>
        <fullName evidence="4">DUF2214 domain-containing protein</fullName>
    </recommendedName>
</protein>
<gene>
    <name evidence="2" type="ORF">ATE48_16175</name>
</gene>
<keyword evidence="1" id="KW-0812">Transmembrane</keyword>
<feature type="transmembrane region" description="Helical" evidence="1">
    <location>
        <begin position="40"/>
        <end position="65"/>
    </location>
</feature>
<keyword evidence="1" id="KW-0472">Membrane</keyword>
<evidence type="ECO:0000313" key="2">
    <source>
        <dbReference type="EMBL" id="ANP48118.1"/>
    </source>
</evidence>
<dbReference type="EMBL" id="CP013244">
    <property type="protein sequence ID" value="ANP48118.1"/>
    <property type="molecule type" value="Genomic_DNA"/>
</dbReference>